<dbReference type="RefSeq" id="WP_143029871.1">
    <property type="nucleotide sequence ID" value="NZ_FMZW01000096.1"/>
</dbReference>
<dbReference type="EMBL" id="FMZW01000096">
    <property type="protein sequence ID" value="SDF97029.1"/>
    <property type="molecule type" value="Genomic_DNA"/>
</dbReference>
<evidence type="ECO:0000313" key="4">
    <source>
        <dbReference type="Proteomes" id="UP000199245"/>
    </source>
</evidence>
<dbReference type="Proteomes" id="UP000199245">
    <property type="component" value="Unassembled WGS sequence"/>
</dbReference>
<reference evidence="3 4" key="1">
    <citation type="submission" date="2016-10" db="EMBL/GenBank/DDBJ databases">
        <authorList>
            <person name="de Groot N.N."/>
        </authorList>
    </citation>
    <scope>NUCLEOTIDE SEQUENCE [LARGE SCALE GENOMIC DNA]</scope>
    <source>
        <strain evidence="3 4">R5</strain>
    </source>
</reference>
<dbReference type="SUPFAM" id="SSF109709">
    <property type="entry name" value="KorB DNA-binding domain-like"/>
    <property type="match status" value="1"/>
</dbReference>
<sequence>MTKIKRERLPKESDQAATPSHNEGAVPMIARVSAFTRYKAEFKDDAEFECLAEDTKPLDLSLPHNAQIALTGLIISSEIERNQWEQIGAKLGKMSTGVQWALGDWIAFGERRFKLSKSAVTKIAKKVGYTFDSLMNLASVSRKVDRSLRNERLSYSHHVAVAALEQKEQEQFLSKAAQEGWSIKQLREEINKDREPSFPEKTPEQVANYWLEDFETWANVQPRFSLFNVRAHPHDMLVLLDDGRFERLVEISDGATQRWSSWSQQLKKYQRDRDNSRTQQAAE</sequence>
<dbReference type="Gene3D" id="1.10.10.2830">
    <property type="match status" value="1"/>
</dbReference>
<feature type="domain" description="ParB/Spo0J HTH" evidence="2">
    <location>
        <begin position="115"/>
        <end position="192"/>
    </location>
</feature>
<evidence type="ECO:0000313" key="3">
    <source>
        <dbReference type="EMBL" id="SDF97029.1"/>
    </source>
</evidence>
<evidence type="ECO:0000259" key="2">
    <source>
        <dbReference type="Pfam" id="PF17762"/>
    </source>
</evidence>
<gene>
    <name evidence="3" type="ORF">SAMN05216337_10969</name>
</gene>
<dbReference type="Pfam" id="PF17762">
    <property type="entry name" value="HTH_ParB"/>
    <property type="match status" value="1"/>
</dbReference>
<feature type="region of interest" description="Disordered" evidence="1">
    <location>
        <begin position="1"/>
        <end position="23"/>
    </location>
</feature>
<protein>
    <recommendedName>
        <fullName evidence="2">ParB/Spo0J HTH domain-containing protein</fullName>
    </recommendedName>
</protein>
<proteinExistence type="predicted"/>
<name>A0A1G7QGE8_9BRAD</name>
<evidence type="ECO:0000256" key="1">
    <source>
        <dbReference type="SAM" id="MobiDB-lite"/>
    </source>
</evidence>
<organism evidence="3 4">
    <name type="scientific">Bradyrhizobium brasilense</name>
    <dbReference type="NCBI Taxonomy" id="1419277"/>
    <lineage>
        <taxon>Bacteria</taxon>
        <taxon>Pseudomonadati</taxon>
        <taxon>Pseudomonadota</taxon>
        <taxon>Alphaproteobacteria</taxon>
        <taxon>Hyphomicrobiales</taxon>
        <taxon>Nitrobacteraceae</taxon>
        <taxon>Bradyrhizobium</taxon>
    </lineage>
</organism>
<dbReference type="AlphaFoldDB" id="A0A1G7QGE8"/>
<accession>A0A1G7QGE8</accession>
<dbReference type="InterPro" id="IPR041468">
    <property type="entry name" value="HTH_ParB/Spo0J"/>
</dbReference>